<sequence>MMRSPAKKQDATYGSAPNLNISNVSEAPNEQDIVIRSVKRRRCDCGPSEESKLDAFIQTLSSWRDETNNKLSSLQTSMNDIKTQNKELILSNSEIEKSIEFLALKYDDLCLQLNGFQEKAKVSDERLIKLEGCVEEFERNFRSSAIEIRNLPIKIKPTQEHLITISMKIFKELSIDVSMLNIYDVRIIPTESVNKTIILNLNSIILKNKIIKAFRDYNRQETNIRLNSSILETDQPQQWIYISENLTMRARRLFHLARDFAKTNNFKHCWTANGRILLRKEDNVKPIVVTSETQLNDIQAKN</sequence>
<organism evidence="3 4">
    <name type="scientific">Chilo suppressalis</name>
    <name type="common">Asiatic rice borer moth</name>
    <dbReference type="NCBI Taxonomy" id="168631"/>
    <lineage>
        <taxon>Eukaryota</taxon>
        <taxon>Metazoa</taxon>
        <taxon>Ecdysozoa</taxon>
        <taxon>Arthropoda</taxon>
        <taxon>Hexapoda</taxon>
        <taxon>Insecta</taxon>
        <taxon>Pterygota</taxon>
        <taxon>Neoptera</taxon>
        <taxon>Endopterygota</taxon>
        <taxon>Lepidoptera</taxon>
        <taxon>Glossata</taxon>
        <taxon>Ditrysia</taxon>
        <taxon>Pyraloidea</taxon>
        <taxon>Crambidae</taxon>
        <taxon>Crambinae</taxon>
        <taxon>Chilo</taxon>
    </lineage>
</organism>
<proteinExistence type="predicted"/>
<accession>A0ABN8AXN8</accession>
<evidence type="ECO:0000313" key="4">
    <source>
        <dbReference type="Proteomes" id="UP001153292"/>
    </source>
</evidence>
<dbReference type="Pfam" id="PF25298">
    <property type="entry name" value="Baculo_FP_2nd"/>
    <property type="match status" value="1"/>
</dbReference>
<evidence type="ECO:0000256" key="1">
    <source>
        <dbReference type="SAM" id="MobiDB-lite"/>
    </source>
</evidence>
<dbReference type="EMBL" id="OU963908">
    <property type="protein sequence ID" value="CAH0399860.1"/>
    <property type="molecule type" value="Genomic_DNA"/>
</dbReference>
<dbReference type="Proteomes" id="UP001153292">
    <property type="component" value="Chromosome 15"/>
</dbReference>
<feature type="region of interest" description="Disordered" evidence="1">
    <location>
        <begin position="1"/>
        <end position="23"/>
    </location>
</feature>
<name>A0ABN8AXN8_CHISP</name>
<protein>
    <recommendedName>
        <fullName evidence="2">FP protein C-terminal domain-containing protein</fullName>
    </recommendedName>
</protein>
<keyword evidence="4" id="KW-1185">Reference proteome</keyword>
<feature type="domain" description="FP protein C-terminal" evidence="2">
    <location>
        <begin position="249"/>
        <end position="298"/>
    </location>
</feature>
<reference evidence="3" key="1">
    <citation type="submission" date="2021-12" db="EMBL/GenBank/DDBJ databases">
        <authorList>
            <person name="King R."/>
        </authorList>
    </citation>
    <scope>NUCLEOTIDE SEQUENCE</scope>
</reference>
<gene>
    <name evidence="3" type="ORF">CHILSU_LOCUS3030</name>
</gene>
<evidence type="ECO:0000259" key="2">
    <source>
        <dbReference type="Pfam" id="PF25298"/>
    </source>
</evidence>
<dbReference type="InterPro" id="IPR057251">
    <property type="entry name" value="FP_C"/>
</dbReference>
<evidence type="ECO:0000313" key="3">
    <source>
        <dbReference type="EMBL" id="CAH0399860.1"/>
    </source>
</evidence>